<evidence type="ECO:0000256" key="1">
    <source>
        <dbReference type="SAM" id="MobiDB-lite"/>
    </source>
</evidence>
<reference evidence="2 3" key="1">
    <citation type="submission" date="2020-10" db="EMBL/GenBank/DDBJ databases">
        <authorList>
            <person name="Castelo-Branco R."/>
            <person name="Eusebio N."/>
            <person name="Adriana R."/>
            <person name="Vieira A."/>
            <person name="Brugerolle De Fraissinette N."/>
            <person name="Rezende De Castro R."/>
            <person name="Schneider M.P."/>
            <person name="Vasconcelos V."/>
            <person name="Leao P.N."/>
        </authorList>
    </citation>
    <scope>NUCLEOTIDE SEQUENCE [LARGE SCALE GENOMIC DNA]</scope>
    <source>
        <strain evidence="2 3">LEGE 00031</strain>
    </source>
</reference>
<gene>
    <name evidence="2" type="ORF">IQ217_12425</name>
</gene>
<dbReference type="Proteomes" id="UP000658720">
    <property type="component" value="Unassembled WGS sequence"/>
</dbReference>
<dbReference type="EMBL" id="JADEVV010000035">
    <property type="protein sequence ID" value="MBE9254628.1"/>
    <property type="molecule type" value="Genomic_DNA"/>
</dbReference>
<organism evidence="2 3">
    <name type="scientific">Synechocystis salina LEGE 00031</name>
    <dbReference type="NCBI Taxonomy" id="1828736"/>
    <lineage>
        <taxon>Bacteria</taxon>
        <taxon>Bacillati</taxon>
        <taxon>Cyanobacteriota</taxon>
        <taxon>Cyanophyceae</taxon>
        <taxon>Synechococcales</taxon>
        <taxon>Merismopediaceae</taxon>
        <taxon>Synechocystis</taxon>
    </lineage>
</organism>
<keyword evidence="3" id="KW-1185">Reference proteome</keyword>
<evidence type="ECO:0000313" key="3">
    <source>
        <dbReference type="Proteomes" id="UP000658720"/>
    </source>
</evidence>
<feature type="region of interest" description="Disordered" evidence="1">
    <location>
        <begin position="58"/>
        <end position="81"/>
    </location>
</feature>
<comment type="caution">
    <text evidence="2">The sequence shown here is derived from an EMBL/GenBank/DDBJ whole genome shotgun (WGS) entry which is preliminary data.</text>
</comment>
<evidence type="ECO:0000313" key="2">
    <source>
        <dbReference type="EMBL" id="MBE9254628.1"/>
    </source>
</evidence>
<protein>
    <submittedName>
        <fullName evidence="2">Uncharacterized protein</fullName>
    </submittedName>
</protein>
<dbReference type="RefSeq" id="WP_194020182.1">
    <property type="nucleotide sequence ID" value="NZ_JADEVV010000035.1"/>
</dbReference>
<feature type="compositionally biased region" description="Basic and acidic residues" evidence="1">
    <location>
        <begin position="70"/>
        <end position="81"/>
    </location>
</feature>
<accession>A0ABR9VUQ8</accession>
<proteinExistence type="predicted"/>
<name>A0ABR9VUQ8_9SYNC</name>
<sequence length="81" mass="9265">MINLVVMICHPTQDQLRGKHISLVPDPGAMFRGLRNPSPLLNALESMLFFSRISHCPDRQGRRYSTNEYDATHKNRGLDKT</sequence>